<protein>
    <submittedName>
        <fullName evidence="9">Putative MFS family arabinose efflux permease</fullName>
    </submittedName>
</protein>
<evidence type="ECO:0000256" key="4">
    <source>
        <dbReference type="ARBA" id="ARBA00022692"/>
    </source>
</evidence>
<feature type="transmembrane region" description="Helical" evidence="7">
    <location>
        <begin position="167"/>
        <end position="192"/>
    </location>
</feature>
<dbReference type="Pfam" id="PF05977">
    <property type="entry name" value="MFS_3"/>
    <property type="match status" value="1"/>
</dbReference>
<proteinExistence type="predicted"/>
<name>A0A4R3NTX2_9HYPH</name>
<comment type="caution">
    <text evidence="9">The sequence shown here is derived from an EMBL/GenBank/DDBJ whole genome shotgun (WGS) entry which is preliminary data.</text>
</comment>
<dbReference type="InterPro" id="IPR036259">
    <property type="entry name" value="MFS_trans_sf"/>
</dbReference>
<sequence>MASTPTSLFAPLSHNTFRNVWAAAIASNLGSMVQNVGAAWMMTSISSSESMVALVQASNTLPVMILALIAGAIADGFNRRKVILGAQCFMFVVSVLLALAAFAGLITPWLLLGFTFLIGCGNALNNPSWQASVGDMVPRSDLPGAVTLNSVGFNITRSLGPAVGGTIVAIGGAAAAFTVNAFSYLGLLTVIYRWDFHPPESTLPREKMTTAIGAGLRYVVMSPNILKVLLRGFIFGLSSVSVLALLPLVARDVIAGGPLTFGLMLGAFGIGAIGGAFSNARIRDMLSNEWIVRVAFLIFAGSATTIAFSTSMLLDCIALFFAGACWVLALSLFNTVVQLTTPRWVVGRALSLYQTASFGGMAGGSWLWGQVAQNHSITIAFVSAAGVMLIGVLAGLIFRMPALESLNLDPLNRFQAPEPQLDVLARSGPIVVETRFIIDGEDTEEFLKLMIERRRIRKRDGARKWALMRDIAEPDVWIETYHAPTWVDYVRHNQRRTQADAENFDRLRALHRGKGHPETHRMIERQAIPPRDDVFNRPYYMHHQHH</sequence>
<dbReference type="RefSeq" id="WP_132309587.1">
    <property type="nucleotide sequence ID" value="NZ_SMAR01000006.1"/>
</dbReference>
<organism evidence="9 10">
    <name type="scientific">Martelella mediterranea</name>
    <dbReference type="NCBI Taxonomy" id="293089"/>
    <lineage>
        <taxon>Bacteria</taxon>
        <taxon>Pseudomonadati</taxon>
        <taxon>Pseudomonadota</taxon>
        <taxon>Alphaproteobacteria</taxon>
        <taxon>Hyphomicrobiales</taxon>
        <taxon>Aurantimonadaceae</taxon>
        <taxon>Martelella</taxon>
    </lineage>
</organism>
<feature type="transmembrane region" description="Helical" evidence="7">
    <location>
        <begin position="349"/>
        <end position="369"/>
    </location>
</feature>
<keyword evidence="6 7" id="KW-0472">Membrane</keyword>
<evidence type="ECO:0000256" key="1">
    <source>
        <dbReference type="ARBA" id="ARBA00004651"/>
    </source>
</evidence>
<evidence type="ECO:0000256" key="2">
    <source>
        <dbReference type="ARBA" id="ARBA00022448"/>
    </source>
</evidence>
<dbReference type="GO" id="GO:0022857">
    <property type="term" value="F:transmembrane transporter activity"/>
    <property type="evidence" value="ECO:0007669"/>
    <property type="project" value="InterPro"/>
</dbReference>
<dbReference type="PANTHER" id="PTHR23513:SF11">
    <property type="entry name" value="STAPHYLOFERRIN A TRANSPORTER"/>
    <property type="match status" value="1"/>
</dbReference>
<accession>A0A4R3NTX2</accession>
<dbReference type="AlphaFoldDB" id="A0A4R3NTX2"/>
<evidence type="ECO:0000259" key="8">
    <source>
        <dbReference type="PROSITE" id="PS50850"/>
    </source>
</evidence>
<evidence type="ECO:0000313" key="9">
    <source>
        <dbReference type="EMBL" id="TCT41812.1"/>
    </source>
</evidence>
<feature type="transmembrane region" description="Helical" evidence="7">
    <location>
        <begin position="20"/>
        <end position="40"/>
    </location>
</feature>
<evidence type="ECO:0000256" key="7">
    <source>
        <dbReference type="SAM" id="Phobius"/>
    </source>
</evidence>
<feature type="transmembrane region" description="Helical" evidence="7">
    <location>
        <begin position="375"/>
        <end position="398"/>
    </location>
</feature>
<evidence type="ECO:0000256" key="6">
    <source>
        <dbReference type="ARBA" id="ARBA00023136"/>
    </source>
</evidence>
<feature type="transmembrane region" description="Helical" evidence="7">
    <location>
        <begin position="290"/>
        <end position="311"/>
    </location>
</feature>
<dbReference type="CDD" id="cd06173">
    <property type="entry name" value="MFS_MefA_like"/>
    <property type="match status" value="1"/>
</dbReference>
<feature type="transmembrane region" description="Helical" evidence="7">
    <location>
        <begin position="228"/>
        <end position="250"/>
    </location>
</feature>
<keyword evidence="2" id="KW-0813">Transport</keyword>
<keyword evidence="5 7" id="KW-1133">Transmembrane helix</keyword>
<keyword evidence="4 7" id="KW-0812">Transmembrane</keyword>
<comment type="subcellular location">
    <subcellularLocation>
        <location evidence="1">Cell membrane</location>
        <topology evidence="1">Multi-pass membrane protein</topology>
    </subcellularLocation>
</comment>
<feature type="domain" description="Major facilitator superfamily (MFS) profile" evidence="8">
    <location>
        <begin position="1"/>
        <end position="403"/>
    </location>
</feature>
<dbReference type="PANTHER" id="PTHR23513">
    <property type="entry name" value="INTEGRAL MEMBRANE EFFLUX PROTEIN-RELATED"/>
    <property type="match status" value="1"/>
</dbReference>
<evidence type="ECO:0000256" key="5">
    <source>
        <dbReference type="ARBA" id="ARBA00022989"/>
    </source>
</evidence>
<evidence type="ECO:0000256" key="3">
    <source>
        <dbReference type="ARBA" id="ARBA00022475"/>
    </source>
</evidence>
<feature type="transmembrane region" description="Helical" evidence="7">
    <location>
        <begin position="317"/>
        <end position="337"/>
    </location>
</feature>
<dbReference type="PROSITE" id="PS50850">
    <property type="entry name" value="MFS"/>
    <property type="match status" value="1"/>
</dbReference>
<feature type="transmembrane region" description="Helical" evidence="7">
    <location>
        <begin position="89"/>
        <end position="118"/>
    </location>
</feature>
<dbReference type="EMBL" id="SMAR01000006">
    <property type="protein sequence ID" value="TCT41812.1"/>
    <property type="molecule type" value="Genomic_DNA"/>
</dbReference>
<reference evidence="9 10" key="1">
    <citation type="submission" date="2019-03" db="EMBL/GenBank/DDBJ databases">
        <title>Freshwater and sediment microbial communities from various areas in North America, analyzing microbe dynamics in response to fracking.</title>
        <authorList>
            <person name="Lamendella R."/>
        </authorList>
    </citation>
    <scope>NUCLEOTIDE SEQUENCE [LARGE SCALE GENOMIC DNA]</scope>
    <source>
        <strain evidence="9 10">175.2</strain>
    </source>
</reference>
<dbReference type="Proteomes" id="UP000295097">
    <property type="component" value="Unassembled WGS sequence"/>
</dbReference>
<dbReference type="SUPFAM" id="SSF103473">
    <property type="entry name" value="MFS general substrate transporter"/>
    <property type="match status" value="1"/>
</dbReference>
<evidence type="ECO:0000313" key="10">
    <source>
        <dbReference type="Proteomes" id="UP000295097"/>
    </source>
</evidence>
<feature type="transmembrane region" description="Helical" evidence="7">
    <location>
        <begin position="60"/>
        <end position="77"/>
    </location>
</feature>
<dbReference type="GO" id="GO:0005886">
    <property type="term" value="C:plasma membrane"/>
    <property type="evidence" value="ECO:0007669"/>
    <property type="project" value="UniProtKB-SubCell"/>
</dbReference>
<keyword evidence="3" id="KW-1003">Cell membrane</keyword>
<dbReference type="Gene3D" id="1.20.1250.20">
    <property type="entry name" value="MFS general substrate transporter like domains"/>
    <property type="match status" value="1"/>
</dbReference>
<dbReference type="OrthoDB" id="9809918at2"/>
<dbReference type="InterPro" id="IPR010290">
    <property type="entry name" value="TM_effector"/>
</dbReference>
<feature type="transmembrane region" description="Helical" evidence="7">
    <location>
        <begin position="256"/>
        <end position="278"/>
    </location>
</feature>
<gene>
    <name evidence="9" type="ORF">EDC90_100670</name>
</gene>
<dbReference type="InterPro" id="IPR020846">
    <property type="entry name" value="MFS_dom"/>
</dbReference>
<keyword evidence="10" id="KW-1185">Reference proteome</keyword>